<reference evidence="7" key="1">
    <citation type="submission" date="2019-08" db="EMBL/GenBank/DDBJ databases">
        <authorList>
            <person name="Kucharzyk K."/>
            <person name="Murdoch R.W."/>
            <person name="Higgins S."/>
            <person name="Loffler F."/>
        </authorList>
    </citation>
    <scope>NUCLEOTIDE SEQUENCE</scope>
</reference>
<protein>
    <submittedName>
        <fullName evidence="7">L-fucose-proton symporter</fullName>
    </submittedName>
</protein>
<evidence type="ECO:0000256" key="3">
    <source>
        <dbReference type="ARBA" id="ARBA00009120"/>
    </source>
</evidence>
<comment type="subcellular location">
    <subcellularLocation>
        <location evidence="2">Cell inner membrane</location>
        <topology evidence="2">Multi-pass membrane protein</topology>
    </subcellularLocation>
</comment>
<dbReference type="InterPro" id="IPR011701">
    <property type="entry name" value="MFS"/>
</dbReference>
<feature type="transmembrane region" description="Helical" evidence="5">
    <location>
        <begin position="12"/>
        <end position="33"/>
    </location>
</feature>
<dbReference type="SUPFAM" id="SSF103473">
    <property type="entry name" value="MFS general substrate transporter"/>
    <property type="match status" value="1"/>
</dbReference>
<feature type="transmembrane region" description="Helical" evidence="5">
    <location>
        <begin position="227"/>
        <end position="252"/>
    </location>
</feature>
<keyword evidence="5" id="KW-0472">Membrane</keyword>
<dbReference type="PROSITE" id="PS50850">
    <property type="entry name" value="MFS"/>
    <property type="match status" value="1"/>
</dbReference>
<dbReference type="GO" id="GO:0005886">
    <property type="term" value="C:plasma membrane"/>
    <property type="evidence" value="ECO:0007669"/>
    <property type="project" value="UniProtKB-SubCell"/>
</dbReference>
<feature type="transmembrane region" description="Helical" evidence="5">
    <location>
        <begin position="173"/>
        <end position="193"/>
    </location>
</feature>
<proteinExistence type="inferred from homology"/>
<evidence type="ECO:0000256" key="2">
    <source>
        <dbReference type="ARBA" id="ARBA00004429"/>
    </source>
</evidence>
<comment type="similarity">
    <text evidence="3">Belongs to the major facilitator superfamily. FHS transporter (TC 2.A.1.7) family.</text>
</comment>
<sequence>MESRKNNYLIPIIIIGVLFFVIGFALGINSYLVPLLTETLNITSGISYLVIGATFSAFLIFSYPAAKVIQKIGYKKTMSLSFLLFAVGFLLFIPSANHASLWLFLLASFISGIGNTFLQATVNPYITILGPIESAAKRISIMGVCNKLAWPVAPVFLAAIIGKNIDQVALTDINKPFFIIVAIFIVLGLLTYFSPLQEIKAVGEDEEKIADCPYAASKTSIWQFPHLLLGAVALFLYVGVETIALATTVDYAKSVGFDNPEKYAFYPSLGLVVGYVCGILLIPKYMSQGVALKICSWLAVIASLLIVSTPPAFSIWCVSVIALSCSLMWPAIWPLAMVDLGRFTKTGSSVLVSAIFGGAVIPVLFGLLKDALGAQSAYWICFPCFLFILYYGIRGHKIRVSKR</sequence>
<dbReference type="PANTHER" id="PTHR43702:SF12">
    <property type="entry name" value="N-ACETYL GLUCOSAMINE TRANSPORTER NAGP"/>
    <property type="match status" value="1"/>
</dbReference>
<dbReference type="NCBIfam" id="TIGR01272">
    <property type="entry name" value="gluP"/>
    <property type="match status" value="1"/>
</dbReference>
<evidence type="ECO:0000313" key="7">
    <source>
        <dbReference type="EMBL" id="MPL91132.1"/>
    </source>
</evidence>
<gene>
    <name evidence="7" type="primary">fucP_9</name>
    <name evidence="7" type="ORF">SDC9_37195</name>
</gene>
<feature type="transmembrane region" description="Helical" evidence="5">
    <location>
        <begin position="99"/>
        <end position="118"/>
    </location>
</feature>
<organism evidence="7">
    <name type="scientific">bioreactor metagenome</name>
    <dbReference type="NCBI Taxonomy" id="1076179"/>
    <lineage>
        <taxon>unclassified sequences</taxon>
        <taxon>metagenomes</taxon>
        <taxon>ecological metagenomes</taxon>
    </lineage>
</organism>
<dbReference type="InterPro" id="IPR020846">
    <property type="entry name" value="MFS_dom"/>
</dbReference>
<feature type="domain" description="Major facilitator superfamily (MFS) profile" evidence="6">
    <location>
        <begin position="1"/>
        <end position="200"/>
    </location>
</feature>
<comment type="caution">
    <text evidence="7">The sequence shown here is derived from an EMBL/GenBank/DDBJ whole genome shotgun (WGS) entry which is preliminary data.</text>
</comment>
<dbReference type="InterPro" id="IPR005964">
    <property type="entry name" value="Glc/Gal_transptr_bac"/>
</dbReference>
<keyword evidence="5" id="KW-1133">Transmembrane helix</keyword>
<keyword evidence="5" id="KW-0812">Transmembrane</keyword>
<dbReference type="GO" id="GO:0005354">
    <property type="term" value="F:galactose transmembrane transporter activity"/>
    <property type="evidence" value="ECO:0007669"/>
    <property type="project" value="InterPro"/>
</dbReference>
<dbReference type="EMBL" id="VSSQ01000321">
    <property type="protein sequence ID" value="MPL91132.1"/>
    <property type="molecule type" value="Genomic_DNA"/>
</dbReference>
<feature type="transmembrane region" description="Helical" evidence="5">
    <location>
        <begin position="264"/>
        <end position="283"/>
    </location>
</feature>
<feature type="transmembrane region" description="Helical" evidence="5">
    <location>
        <begin position="290"/>
        <end position="307"/>
    </location>
</feature>
<evidence type="ECO:0000256" key="5">
    <source>
        <dbReference type="SAM" id="Phobius"/>
    </source>
</evidence>
<name>A0A644VKE9_9ZZZZ</name>
<evidence type="ECO:0000256" key="4">
    <source>
        <dbReference type="ARBA" id="ARBA00022475"/>
    </source>
</evidence>
<dbReference type="InterPro" id="IPR036259">
    <property type="entry name" value="MFS_trans_sf"/>
</dbReference>
<feature type="transmembrane region" description="Helical" evidence="5">
    <location>
        <begin position="374"/>
        <end position="393"/>
    </location>
</feature>
<feature type="transmembrane region" description="Helical" evidence="5">
    <location>
        <begin position="77"/>
        <end position="93"/>
    </location>
</feature>
<evidence type="ECO:0000256" key="1">
    <source>
        <dbReference type="ARBA" id="ARBA00003321"/>
    </source>
</evidence>
<feature type="transmembrane region" description="Helical" evidence="5">
    <location>
        <begin position="348"/>
        <end position="368"/>
    </location>
</feature>
<dbReference type="Gene3D" id="1.20.1250.20">
    <property type="entry name" value="MFS general substrate transporter like domains"/>
    <property type="match status" value="2"/>
</dbReference>
<dbReference type="PANTHER" id="PTHR43702">
    <property type="entry name" value="L-FUCOSE-PROTON SYMPORTER"/>
    <property type="match status" value="1"/>
</dbReference>
<feature type="transmembrane region" description="Helical" evidence="5">
    <location>
        <begin position="313"/>
        <end position="336"/>
    </location>
</feature>
<accession>A0A644VKE9</accession>
<feature type="transmembrane region" description="Helical" evidence="5">
    <location>
        <begin position="45"/>
        <end position="65"/>
    </location>
</feature>
<evidence type="ECO:0000259" key="6">
    <source>
        <dbReference type="PROSITE" id="PS50850"/>
    </source>
</evidence>
<feature type="transmembrane region" description="Helical" evidence="5">
    <location>
        <begin position="139"/>
        <end position="161"/>
    </location>
</feature>
<dbReference type="AlphaFoldDB" id="A0A644VKE9"/>
<dbReference type="GO" id="GO:0055056">
    <property type="term" value="F:D-glucose transmembrane transporter activity"/>
    <property type="evidence" value="ECO:0007669"/>
    <property type="project" value="InterPro"/>
</dbReference>
<keyword evidence="4" id="KW-1003">Cell membrane</keyword>
<dbReference type="Pfam" id="PF07690">
    <property type="entry name" value="MFS_1"/>
    <property type="match status" value="1"/>
</dbReference>
<dbReference type="InterPro" id="IPR050375">
    <property type="entry name" value="MFS_TsgA-like"/>
</dbReference>
<comment type="function">
    <text evidence="1">Intake of glucose and galactose.</text>
</comment>
<dbReference type="GO" id="GO:1904659">
    <property type="term" value="P:D-glucose transmembrane transport"/>
    <property type="evidence" value="ECO:0007669"/>
    <property type="project" value="InterPro"/>
</dbReference>